<evidence type="ECO:0000259" key="3">
    <source>
        <dbReference type="Pfam" id="PF16976"/>
    </source>
</evidence>
<evidence type="ECO:0000313" key="5">
    <source>
        <dbReference type="Proteomes" id="UP001501736"/>
    </source>
</evidence>
<evidence type="ECO:0000256" key="2">
    <source>
        <dbReference type="SAM" id="SignalP"/>
    </source>
</evidence>
<feature type="signal peptide" evidence="2">
    <location>
        <begin position="1"/>
        <end position="20"/>
    </location>
</feature>
<feature type="chain" id="PRO_5047399405" description="Flp pilus assembly protein RcpC/CpaB domain-containing protein" evidence="2">
    <location>
        <begin position="21"/>
        <end position="222"/>
    </location>
</feature>
<accession>A0ABP6RFY2</accession>
<sequence>MRLPLALLFACCAVAAGMLAGGTAPPGERVTVVRTTGEAAAGETLEAAQLETARVEAASVPAEAAAAAWGGPGEGRDESGAGPSEAGEELLDRVAGRQAAVPLPQGAVVLESQLVGPGLLDGQDEEVVAMPVRPADTALVGMLTPGRRVDVLVSGSGPESTPPAETVAEAAPVLWTPQSASDDWLPADDQAGEVVILAVEPDVAETLAEAAHRGRIDLSLVE</sequence>
<dbReference type="InterPro" id="IPR031571">
    <property type="entry name" value="RcpC_dom"/>
</dbReference>
<evidence type="ECO:0000313" key="4">
    <source>
        <dbReference type="EMBL" id="GAA3285017.1"/>
    </source>
</evidence>
<keyword evidence="5" id="KW-1185">Reference proteome</keyword>
<feature type="domain" description="Flp pilus assembly protein RcpC/CpaB" evidence="3">
    <location>
        <begin position="128"/>
        <end position="220"/>
    </location>
</feature>
<dbReference type="Pfam" id="PF16976">
    <property type="entry name" value="RcpC"/>
    <property type="match status" value="1"/>
</dbReference>
<dbReference type="Proteomes" id="UP001501736">
    <property type="component" value="Unassembled WGS sequence"/>
</dbReference>
<keyword evidence="2" id="KW-0732">Signal</keyword>
<organism evidence="4 5">
    <name type="scientific">Nesterenkonia halobia</name>
    <dbReference type="NCBI Taxonomy" id="37922"/>
    <lineage>
        <taxon>Bacteria</taxon>
        <taxon>Bacillati</taxon>
        <taxon>Actinomycetota</taxon>
        <taxon>Actinomycetes</taxon>
        <taxon>Micrococcales</taxon>
        <taxon>Micrococcaceae</taxon>
        <taxon>Nesterenkonia</taxon>
    </lineage>
</organism>
<gene>
    <name evidence="4" type="ORF">GCM10020260_16740</name>
</gene>
<comment type="caution">
    <text evidence="4">The sequence shown here is derived from an EMBL/GenBank/DDBJ whole genome shotgun (WGS) entry which is preliminary data.</text>
</comment>
<evidence type="ECO:0000256" key="1">
    <source>
        <dbReference type="SAM" id="MobiDB-lite"/>
    </source>
</evidence>
<feature type="region of interest" description="Disordered" evidence="1">
    <location>
        <begin position="64"/>
        <end position="88"/>
    </location>
</feature>
<dbReference type="EMBL" id="BAAAYG010000005">
    <property type="protein sequence ID" value="GAA3285017.1"/>
    <property type="molecule type" value="Genomic_DNA"/>
</dbReference>
<name>A0ABP6RFY2_9MICC</name>
<reference evidence="5" key="1">
    <citation type="journal article" date="2019" name="Int. J. Syst. Evol. Microbiol.">
        <title>The Global Catalogue of Microorganisms (GCM) 10K type strain sequencing project: providing services to taxonomists for standard genome sequencing and annotation.</title>
        <authorList>
            <consortium name="The Broad Institute Genomics Platform"/>
            <consortium name="The Broad Institute Genome Sequencing Center for Infectious Disease"/>
            <person name="Wu L."/>
            <person name="Ma J."/>
        </authorList>
    </citation>
    <scope>NUCLEOTIDE SEQUENCE [LARGE SCALE GENOMIC DNA]</scope>
    <source>
        <strain evidence="5">JCM 11483</strain>
    </source>
</reference>
<proteinExistence type="predicted"/>
<protein>
    <recommendedName>
        <fullName evidence="3">Flp pilus assembly protein RcpC/CpaB domain-containing protein</fullName>
    </recommendedName>
</protein>